<dbReference type="InterPro" id="IPR020084">
    <property type="entry name" value="NUDIX_hydrolase_CS"/>
</dbReference>
<dbReference type="OrthoDB" id="9816289at2"/>
<dbReference type="InterPro" id="IPR000086">
    <property type="entry name" value="NUDIX_hydrolase_dom"/>
</dbReference>
<dbReference type="GO" id="GO:0016787">
    <property type="term" value="F:hydrolase activity"/>
    <property type="evidence" value="ECO:0007669"/>
    <property type="project" value="UniProtKB-KW"/>
</dbReference>
<dbReference type="RefSeq" id="WP_120488953.1">
    <property type="nucleotide sequence ID" value="NZ_CP029149.1"/>
</dbReference>
<comment type="cofactor">
    <cofactor evidence="1">
        <name>Mg(2+)</name>
        <dbReference type="ChEBI" id="CHEBI:18420"/>
    </cofactor>
</comment>
<dbReference type="InterPro" id="IPR020476">
    <property type="entry name" value="Nudix_hydrolase"/>
</dbReference>
<accession>A0A6P1QZ97</accession>
<dbReference type="PROSITE" id="PS00893">
    <property type="entry name" value="NUDIX_BOX"/>
    <property type="match status" value="1"/>
</dbReference>
<dbReference type="InterPro" id="IPR015797">
    <property type="entry name" value="NUDIX_hydrolase-like_dom_sf"/>
</dbReference>
<dbReference type="EMBL" id="CP029149">
    <property type="protein sequence ID" value="QHN66024.1"/>
    <property type="molecule type" value="Genomic_DNA"/>
</dbReference>
<protein>
    <submittedName>
        <fullName evidence="4">NUDIX domain-containing protein</fullName>
    </submittedName>
</protein>
<evidence type="ECO:0000256" key="3">
    <source>
        <dbReference type="RuleBase" id="RU003476"/>
    </source>
</evidence>
<dbReference type="KEGG" id="bcad:DBX24_09065"/>
<dbReference type="SUPFAM" id="SSF55811">
    <property type="entry name" value="Nudix"/>
    <property type="match status" value="1"/>
</dbReference>
<comment type="similarity">
    <text evidence="3">Belongs to the Nudix hydrolase family.</text>
</comment>
<dbReference type="Gene3D" id="3.90.79.10">
    <property type="entry name" value="Nucleoside Triphosphate Pyrophosphohydrolase"/>
    <property type="match status" value="1"/>
</dbReference>
<reference evidence="4 5" key="1">
    <citation type="submission" date="2018-04" db="EMBL/GenBank/DDBJ databases">
        <title>Characteristic and Complete Genome Sequencing of A Novel Member of Infective Endocarditis Causative Bacteria: Bergeyella cardium QL-PH.</title>
        <authorList>
            <person name="Pan H."/>
            <person name="Sun E."/>
            <person name="Zhang Y."/>
        </authorList>
    </citation>
    <scope>NUCLEOTIDE SEQUENCE [LARGE SCALE GENOMIC DNA]</scope>
    <source>
        <strain evidence="4 5">HPQL</strain>
    </source>
</reference>
<organism evidence="4 5">
    <name type="scientific">Bergeyella cardium</name>
    <dbReference type="NCBI Taxonomy" id="1585976"/>
    <lineage>
        <taxon>Bacteria</taxon>
        <taxon>Pseudomonadati</taxon>
        <taxon>Bacteroidota</taxon>
        <taxon>Flavobacteriia</taxon>
        <taxon>Flavobacteriales</taxon>
        <taxon>Weeksellaceae</taxon>
        <taxon>Bergeyella</taxon>
    </lineage>
</organism>
<evidence type="ECO:0000256" key="2">
    <source>
        <dbReference type="ARBA" id="ARBA00022801"/>
    </source>
</evidence>
<evidence type="ECO:0000313" key="5">
    <source>
        <dbReference type="Proteomes" id="UP000464318"/>
    </source>
</evidence>
<keyword evidence="2 3" id="KW-0378">Hydrolase</keyword>
<dbReference type="PANTHER" id="PTHR43046">
    <property type="entry name" value="GDP-MANNOSE MANNOSYL HYDROLASE"/>
    <property type="match status" value="1"/>
</dbReference>
<keyword evidence="5" id="KW-1185">Reference proteome</keyword>
<proteinExistence type="inferred from homology"/>
<evidence type="ECO:0000256" key="1">
    <source>
        <dbReference type="ARBA" id="ARBA00001946"/>
    </source>
</evidence>
<sequence length="203" mass="23435">MYKVFINEKKISLTKSPESTVKILPYEGAHTIEIAMDLIKNTSTQEINIYSTDIGALWQNFKSQFRIVEAAGGIVKNTEGKVLFIYRLNKWDLPKGKIEKGETYENAALREVEEETHLRHLVLGLPVMTTYHIYTEKNGDNVLKMTHWFQMEYTGNEQLIPQTEEGITDVQWLDEEDIYLKVLPNTFKNIHLVLNQSGVAEDK</sequence>
<evidence type="ECO:0000313" key="4">
    <source>
        <dbReference type="EMBL" id="QHN66024.1"/>
    </source>
</evidence>
<dbReference type="PRINTS" id="PR00502">
    <property type="entry name" value="NUDIXFAMILY"/>
</dbReference>
<dbReference type="PANTHER" id="PTHR43046:SF14">
    <property type="entry name" value="MUTT_NUDIX FAMILY PROTEIN"/>
    <property type="match status" value="1"/>
</dbReference>
<dbReference type="CDD" id="cd03673">
    <property type="entry name" value="NUDIX_Ap6A_hydrolase"/>
    <property type="match status" value="1"/>
</dbReference>
<gene>
    <name evidence="4" type="ORF">DBX24_09065</name>
</gene>
<dbReference type="PROSITE" id="PS51462">
    <property type="entry name" value="NUDIX"/>
    <property type="match status" value="1"/>
</dbReference>
<dbReference type="Proteomes" id="UP000464318">
    <property type="component" value="Chromosome"/>
</dbReference>
<name>A0A6P1QZ97_9FLAO</name>
<dbReference type="Pfam" id="PF00293">
    <property type="entry name" value="NUDIX"/>
    <property type="match status" value="1"/>
</dbReference>
<dbReference type="AlphaFoldDB" id="A0A6P1QZ97"/>